<dbReference type="AlphaFoldDB" id="A0A1F4NRV2"/>
<evidence type="ECO:0000313" key="2">
    <source>
        <dbReference type="Proteomes" id="UP000176651"/>
    </source>
</evidence>
<accession>A0A1F4NRV2</accession>
<sequence>MGRVQTLIGLALLATLSLGGCGVKTDPAVVLDRVSQAMSLTKQAAFVGQFNLSGDPEHNLFEGLSELSVRFEGRADLASLNGLQYLISLLVNGSSAEGSTRIGAEVRSFPDYNYFRITDVAIPLDLPFALTTDNKWYKVKRSSDSGANVLGSNPRLISDEEWEQVRGLIGSSRLFLTDQLLPDETVNGTRSYHLKVIIDRFALVGFLDQLDAITRGKLQLDRAAWMKLVDGYNYDLWITKRGYRLTRLKVAGTYIGDELRQVDFDLSLNLTNFDTPVEVTRPSEVEDFSLQRLFGLPLGNL</sequence>
<name>A0A1F4NRV2_UNCK3</name>
<gene>
    <name evidence="1" type="ORF">A2V68_00305</name>
</gene>
<reference evidence="1 2" key="1">
    <citation type="journal article" date="2016" name="Nat. Commun.">
        <title>Thousands of microbial genomes shed light on interconnected biogeochemical processes in an aquifer system.</title>
        <authorList>
            <person name="Anantharaman K."/>
            <person name="Brown C.T."/>
            <person name="Hug L.A."/>
            <person name="Sharon I."/>
            <person name="Castelle C.J."/>
            <person name="Probst A.J."/>
            <person name="Thomas B.C."/>
            <person name="Singh A."/>
            <person name="Wilkins M.J."/>
            <person name="Karaoz U."/>
            <person name="Brodie E.L."/>
            <person name="Williams K.H."/>
            <person name="Hubbard S.S."/>
            <person name="Banfield J.F."/>
        </authorList>
    </citation>
    <scope>NUCLEOTIDE SEQUENCE [LARGE SCALE GENOMIC DNA]</scope>
</reference>
<dbReference type="Proteomes" id="UP000176651">
    <property type="component" value="Unassembled WGS sequence"/>
</dbReference>
<evidence type="ECO:0000313" key="1">
    <source>
        <dbReference type="EMBL" id="OGB74204.1"/>
    </source>
</evidence>
<proteinExistence type="predicted"/>
<dbReference type="PROSITE" id="PS51257">
    <property type="entry name" value="PROKAR_LIPOPROTEIN"/>
    <property type="match status" value="1"/>
</dbReference>
<dbReference type="EMBL" id="META01000003">
    <property type="protein sequence ID" value="OGB74204.1"/>
    <property type="molecule type" value="Genomic_DNA"/>
</dbReference>
<protein>
    <submittedName>
        <fullName evidence="1">Uncharacterized protein</fullName>
    </submittedName>
</protein>
<comment type="caution">
    <text evidence="1">The sequence shown here is derived from an EMBL/GenBank/DDBJ whole genome shotgun (WGS) entry which is preliminary data.</text>
</comment>
<dbReference type="Gene3D" id="2.50.20.20">
    <property type="match status" value="1"/>
</dbReference>
<organism evidence="1 2">
    <name type="scientific">candidate division Kazan bacterium RBG_13_50_9</name>
    <dbReference type="NCBI Taxonomy" id="1798535"/>
    <lineage>
        <taxon>Bacteria</taxon>
        <taxon>Bacteria division Kazan-3B-28</taxon>
    </lineage>
</organism>